<feature type="region of interest" description="Disordered" evidence="1">
    <location>
        <begin position="900"/>
        <end position="922"/>
    </location>
</feature>
<protein>
    <recommendedName>
        <fullName evidence="2">NYN domain-containing protein</fullName>
    </recommendedName>
</protein>
<dbReference type="PANTHER" id="PTHR14379">
    <property type="entry name" value="LIMKAIN B LKAP"/>
    <property type="match status" value="1"/>
</dbReference>
<feature type="region of interest" description="Disordered" evidence="1">
    <location>
        <begin position="767"/>
        <end position="809"/>
    </location>
</feature>
<reference evidence="3 4" key="1">
    <citation type="journal article" date="2016" name="Mol. Biol. Evol.">
        <title>Comparative Genomics of Early-Diverging Mushroom-Forming Fungi Provides Insights into the Origins of Lignocellulose Decay Capabilities.</title>
        <authorList>
            <person name="Nagy L.G."/>
            <person name="Riley R."/>
            <person name="Tritt A."/>
            <person name="Adam C."/>
            <person name="Daum C."/>
            <person name="Floudas D."/>
            <person name="Sun H."/>
            <person name="Yadav J.S."/>
            <person name="Pangilinan J."/>
            <person name="Larsson K.H."/>
            <person name="Matsuura K."/>
            <person name="Barry K."/>
            <person name="Labutti K."/>
            <person name="Kuo R."/>
            <person name="Ohm R.A."/>
            <person name="Bhattacharya S.S."/>
            <person name="Shirouzu T."/>
            <person name="Yoshinaga Y."/>
            <person name="Martin F.M."/>
            <person name="Grigoriev I.V."/>
            <person name="Hibbett D.S."/>
        </authorList>
    </citation>
    <scope>NUCLEOTIDE SEQUENCE [LARGE SCALE GENOMIC DNA]</scope>
    <source>
        <strain evidence="3 4">CBS 109695</strain>
    </source>
</reference>
<feature type="compositionally biased region" description="Polar residues" evidence="1">
    <location>
        <begin position="780"/>
        <end position="796"/>
    </location>
</feature>
<feature type="domain" description="NYN" evidence="2">
    <location>
        <begin position="4"/>
        <end position="133"/>
    </location>
</feature>
<dbReference type="GO" id="GO:0005777">
    <property type="term" value="C:peroxisome"/>
    <property type="evidence" value="ECO:0007669"/>
    <property type="project" value="InterPro"/>
</dbReference>
<dbReference type="Pfam" id="PF01936">
    <property type="entry name" value="NYN"/>
    <property type="match status" value="1"/>
</dbReference>
<dbReference type="PANTHER" id="PTHR14379:SF3">
    <property type="entry name" value="MEIOSIS REGULATOR AND MRNA STABILITY FACTOR 1"/>
    <property type="match status" value="1"/>
</dbReference>
<organism evidence="3 4">
    <name type="scientific">Athelia psychrophila</name>
    <dbReference type="NCBI Taxonomy" id="1759441"/>
    <lineage>
        <taxon>Eukaryota</taxon>
        <taxon>Fungi</taxon>
        <taxon>Dikarya</taxon>
        <taxon>Basidiomycota</taxon>
        <taxon>Agaricomycotina</taxon>
        <taxon>Agaricomycetes</taxon>
        <taxon>Agaricomycetidae</taxon>
        <taxon>Atheliales</taxon>
        <taxon>Atheliaceae</taxon>
        <taxon>Athelia</taxon>
    </lineage>
</organism>
<evidence type="ECO:0000313" key="4">
    <source>
        <dbReference type="Proteomes" id="UP000076532"/>
    </source>
</evidence>
<accession>A0A166IMZ0</accession>
<dbReference type="EMBL" id="KV417558">
    <property type="protein sequence ID" value="KZP20005.1"/>
    <property type="molecule type" value="Genomic_DNA"/>
</dbReference>
<gene>
    <name evidence="3" type="ORF">FIBSPDRAFT_1045100</name>
</gene>
<dbReference type="Proteomes" id="UP000076532">
    <property type="component" value="Unassembled WGS sequence"/>
</dbReference>
<dbReference type="STRING" id="436010.A0A166IMZ0"/>
<keyword evidence="4" id="KW-1185">Reference proteome</keyword>
<feature type="compositionally biased region" description="Basic and acidic residues" evidence="1">
    <location>
        <begin position="176"/>
        <end position="186"/>
    </location>
</feature>
<feature type="region of interest" description="Disordered" evidence="1">
    <location>
        <begin position="148"/>
        <end position="188"/>
    </location>
</feature>
<dbReference type="InterPro" id="IPR021139">
    <property type="entry name" value="NYN"/>
</dbReference>
<dbReference type="CDD" id="cd10910">
    <property type="entry name" value="PIN_limkain_b1_N_like"/>
    <property type="match status" value="1"/>
</dbReference>
<name>A0A166IMZ0_9AGAM</name>
<dbReference type="GO" id="GO:0010468">
    <property type="term" value="P:regulation of gene expression"/>
    <property type="evidence" value="ECO:0007669"/>
    <property type="project" value="InterPro"/>
</dbReference>
<evidence type="ECO:0000256" key="1">
    <source>
        <dbReference type="SAM" id="MobiDB-lite"/>
    </source>
</evidence>
<evidence type="ECO:0000259" key="2">
    <source>
        <dbReference type="Pfam" id="PF01936"/>
    </source>
</evidence>
<dbReference type="AlphaFoldDB" id="A0A166IMZ0"/>
<sequence length="957" mass="102995">MASVAVFWDVDMFPPSFEGLVQNVETLVYQYGSTYSIHAYAEDAQTPPTLAAHASISVMDCSQGTSKGNMIAVDMFAFAMRIPHPATLIVISDAQILGYAVSILRLRMYRIIVVGSAEGGCGSLKQRASEFMDWDVLVGQRRDGALLDAPEGGKVTPVDAGDDEDSRDGVWSHPPSIDDERPREASAEATFLRPSTPQDEAIEAKTHPPLIEVSLEECPPRSPLSIHHAQLSQRPSPASNAILSGRIPKMQSKTMAKAFQPTPPPTPEAVAAELLRYRKLIEKLSSLPNPSRKRVDVIEKLLRCGTFLHTRESLGLSDLDGCAAQGIVDLGERVDADGTMTAWVCLGPSTGAPKGATTEMVSPNASPVHITTINPIITPTSLFEMARAPGGVKVGSLAPTTPEDASIVFRGLVGILQPHARLERKHVAGMLLSYIKQDWPTFLRLGISEPNRLFALAASEGVVVFSKTKGITEAKGITKAKDMKWIALAPAWRDSTGTTQNTDCNVPLSFGNETTPQSSERAAVIAQATAMSPSERMFTMAQLVSQGVISSALADDIFRPTPSIPSLDIPGLAQDTTQLPSVGRLVSEQSESETHSDVIFTPLVVAASIDSSLRRSPHEATTTYPPHLPRFMGGNLPYTSPINDADVSPIFRALVHILQPHDRLTRTKVASTLHFYIRQDKRTFSRRGIKKPKDLFALAASEGVVVLSETIVCGKPEQWIALAPAWQTLAECPSLPEVDVSVSLENEANVLDEQCDDDSHAAVLDHDTETAGNPVHEPIVTSTRGASSADAQTNGSAKHKQEESTTVDIDYSIPPPSALMVDKALFAKLVRLVKQHGPIAERSIVASGLKASIYAKAGVHSFKEFINLAADQGLVTLGHDKLNRKGKKIDTISLAPDRQSHRPATDALASATWGGEEATWGGEEATWGGEEATWGFKEATWGGEEASWGGEEATWGF</sequence>
<proteinExistence type="predicted"/>
<dbReference type="InterPro" id="IPR024768">
    <property type="entry name" value="Marf1"/>
</dbReference>
<dbReference type="OrthoDB" id="549353at2759"/>
<dbReference type="GO" id="GO:0004540">
    <property type="term" value="F:RNA nuclease activity"/>
    <property type="evidence" value="ECO:0007669"/>
    <property type="project" value="InterPro"/>
</dbReference>
<feature type="compositionally biased region" description="Low complexity" evidence="1">
    <location>
        <begin position="911"/>
        <end position="922"/>
    </location>
</feature>
<evidence type="ECO:0000313" key="3">
    <source>
        <dbReference type="EMBL" id="KZP20005.1"/>
    </source>
</evidence>